<evidence type="ECO:0000256" key="4">
    <source>
        <dbReference type="ARBA" id="ARBA00022837"/>
    </source>
</evidence>
<comment type="caution">
    <text evidence="6">The sequence shown here is derived from an EMBL/GenBank/DDBJ whole genome shotgun (WGS) entry which is preliminary data.</text>
</comment>
<keyword evidence="2" id="KW-0819">tRNA processing</keyword>
<keyword evidence="4" id="KW-0106">Calcium</keyword>
<sequence>MSPGSSTESYPAFAHIELRENSGKNLNQVTCPDRESNPGHLVSRPDALTVTPQIIDKSNRMSDRLKKNEQWLDKEFVCDSNAIKPTLQKRGGPQAKFGGSSTGTKKVLKWLLVFLASFYASRKHCAVAGGYSTLTSKLIFANSQEAAPEKGQFSFDISLASLTCIRLHAWGDTLEEAFEQCAVAMFGYMTEIDTVEMLECQDIEADGHDMLSLLFHFLDECLFLFCADPFFIARVIIHFKQLLVIERKCGVIQCDFMSNNITSWG</sequence>
<dbReference type="InterPro" id="IPR023572">
    <property type="entry name" value="Archease_dom"/>
</dbReference>
<dbReference type="EMBL" id="JAJSOF020000021">
    <property type="protein sequence ID" value="KAJ4437341.1"/>
    <property type="molecule type" value="Genomic_DNA"/>
</dbReference>
<comment type="similarity">
    <text evidence="1">Belongs to the archease family.</text>
</comment>
<dbReference type="Pfam" id="PF01951">
    <property type="entry name" value="Archease"/>
    <property type="match status" value="1"/>
</dbReference>
<feature type="domain" description="Archease" evidence="5">
    <location>
        <begin position="165"/>
        <end position="235"/>
    </location>
</feature>
<evidence type="ECO:0000256" key="3">
    <source>
        <dbReference type="ARBA" id="ARBA00022723"/>
    </source>
</evidence>
<dbReference type="SUPFAM" id="SSF69819">
    <property type="entry name" value="MTH1598-like"/>
    <property type="match status" value="1"/>
</dbReference>
<dbReference type="PANTHER" id="PTHR12682">
    <property type="entry name" value="ARCHEASE"/>
    <property type="match status" value="1"/>
</dbReference>
<evidence type="ECO:0000259" key="5">
    <source>
        <dbReference type="Pfam" id="PF01951"/>
    </source>
</evidence>
<accession>A0ABQ8SUD2</accession>
<keyword evidence="3" id="KW-0479">Metal-binding</keyword>
<name>A0ABQ8SUD2_PERAM</name>
<dbReference type="Gene3D" id="3.55.10.10">
    <property type="entry name" value="Archease domain"/>
    <property type="match status" value="1"/>
</dbReference>
<dbReference type="InterPro" id="IPR002804">
    <property type="entry name" value="Archease"/>
</dbReference>
<evidence type="ECO:0000256" key="1">
    <source>
        <dbReference type="ARBA" id="ARBA00007963"/>
    </source>
</evidence>
<protein>
    <recommendedName>
        <fullName evidence="5">Archease domain-containing protein</fullName>
    </recommendedName>
</protein>
<reference evidence="6 7" key="1">
    <citation type="journal article" date="2022" name="Allergy">
        <title>Genome assembly and annotation of Periplaneta americana reveal a comprehensive cockroach allergen profile.</title>
        <authorList>
            <person name="Wang L."/>
            <person name="Xiong Q."/>
            <person name="Saelim N."/>
            <person name="Wang L."/>
            <person name="Nong W."/>
            <person name="Wan A.T."/>
            <person name="Shi M."/>
            <person name="Liu X."/>
            <person name="Cao Q."/>
            <person name="Hui J.H.L."/>
            <person name="Sookrung N."/>
            <person name="Leung T.F."/>
            <person name="Tungtrongchitr A."/>
            <person name="Tsui S.K.W."/>
        </authorList>
    </citation>
    <scope>NUCLEOTIDE SEQUENCE [LARGE SCALE GENOMIC DNA]</scope>
    <source>
        <strain evidence="6">PWHHKU_190912</strain>
    </source>
</reference>
<keyword evidence="7" id="KW-1185">Reference proteome</keyword>
<dbReference type="InterPro" id="IPR036820">
    <property type="entry name" value="Archease_dom_sf"/>
</dbReference>
<organism evidence="6 7">
    <name type="scientific">Periplaneta americana</name>
    <name type="common">American cockroach</name>
    <name type="synonym">Blatta americana</name>
    <dbReference type="NCBI Taxonomy" id="6978"/>
    <lineage>
        <taxon>Eukaryota</taxon>
        <taxon>Metazoa</taxon>
        <taxon>Ecdysozoa</taxon>
        <taxon>Arthropoda</taxon>
        <taxon>Hexapoda</taxon>
        <taxon>Insecta</taxon>
        <taxon>Pterygota</taxon>
        <taxon>Neoptera</taxon>
        <taxon>Polyneoptera</taxon>
        <taxon>Dictyoptera</taxon>
        <taxon>Blattodea</taxon>
        <taxon>Blattoidea</taxon>
        <taxon>Blattidae</taxon>
        <taxon>Blattinae</taxon>
        <taxon>Periplaneta</taxon>
    </lineage>
</organism>
<evidence type="ECO:0000313" key="6">
    <source>
        <dbReference type="EMBL" id="KAJ4437341.1"/>
    </source>
</evidence>
<proteinExistence type="inferred from homology"/>
<evidence type="ECO:0000313" key="7">
    <source>
        <dbReference type="Proteomes" id="UP001148838"/>
    </source>
</evidence>
<dbReference type="PANTHER" id="PTHR12682:SF11">
    <property type="entry name" value="PROTEIN ARCHEASE"/>
    <property type="match status" value="1"/>
</dbReference>
<gene>
    <name evidence="6" type="ORF">ANN_17480</name>
</gene>
<dbReference type="Proteomes" id="UP001148838">
    <property type="component" value="Unassembled WGS sequence"/>
</dbReference>
<evidence type="ECO:0000256" key="2">
    <source>
        <dbReference type="ARBA" id="ARBA00022694"/>
    </source>
</evidence>